<comment type="similarity">
    <text evidence="5">Belongs to the methyl-accepting chemotaxis (MCP) protein family.</text>
</comment>
<evidence type="ECO:0000313" key="11">
    <source>
        <dbReference type="Proteomes" id="UP001232445"/>
    </source>
</evidence>
<evidence type="ECO:0000256" key="5">
    <source>
        <dbReference type="ARBA" id="ARBA00029447"/>
    </source>
</evidence>
<evidence type="ECO:0000259" key="9">
    <source>
        <dbReference type="PROSITE" id="PS50885"/>
    </source>
</evidence>
<keyword evidence="7" id="KW-0812">Transmembrane</keyword>
<dbReference type="PROSITE" id="PS50111">
    <property type="entry name" value="CHEMOTAXIS_TRANSDUC_2"/>
    <property type="match status" value="1"/>
</dbReference>
<feature type="domain" description="HAMP" evidence="9">
    <location>
        <begin position="190"/>
        <end position="243"/>
    </location>
</feature>
<comment type="subcellular location">
    <subcellularLocation>
        <location evidence="1">Cell membrane</location>
    </subcellularLocation>
</comment>
<dbReference type="Pfam" id="PF00015">
    <property type="entry name" value="MCPsignal"/>
    <property type="match status" value="1"/>
</dbReference>
<evidence type="ECO:0000256" key="4">
    <source>
        <dbReference type="ARBA" id="ARBA00023224"/>
    </source>
</evidence>
<protein>
    <submittedName>
        <fullName evidence="10">Methyl-accepting chemotaxis protein</fullName>
    </submittedName>
</protein>
<comment type="caution">
    <text evidence="10">The sequence shown here is derived from an EMBL/GenBank/DDBJ whole genome shotgun (WGS) entry which is preliminary data.</text>
</comment>
<organism evidence="10 11">
    <name type="scientific">Caldalkalibacillus uzonensis</name>
    <dbReference type="NCBI Taxonomy" id="353224"/>
    <lineage>
        <taxon>Bacteria</taxon>
        <taxon>Bacillati</taxon>
        <taxon>Bacillota</taxon>
        <taxon>Bacilli</taxon>
        <taxon>Bacillales</taxon>
        <taxon>Bacillaceae</taxon>
        <taxon>Caldalkalibacillus</taxon>
    </lineage>
</organism>
<proteinExistence type="inferred from homology"/>
<feature type="transmembrane region" description="Helical" evidence="7">
    <location>
        <begin position="166"/>
        <end position="188"/>
    </location>
</feature>
<feature type="domain" description="Methyl-accepting transducer" evidence="8">
    <location>
        <begin position="262"/>
        <end position="498"/>
    </location>
</feature>
<dbReference type="Proteomes" id="UP001232445">
    <property type="component" value="Unassembled WGS sequence"/>
</dbReference>
<keyword evidence="11" id="KW-1185">Reference proteome</keyword>
<evidence type="ECO:0000256" key="3">
    <source>
        <dbReference type="ARBA" id="ARBA00023136"/>
    </source>
</evidence>
<gene>
    <name evidence="10" type="ORF">J2S00_000613</name>
</gene>
<dbReference type="PANTHER" id="PTHR32089:SF114">
    <property type="entry name" value="METHYL-ACCEPTING CHEMOTAXIS PROTEIN MCPB"/>
    <property type="match status" value="1"/>
</dbReference>
<sequence>MGLYTADQLKDSTEEIYEEHLLAVVDMMELARLFESLNSNVGAALLGREEEMEQQLDVIREIRQDLQSLLDELIVVWEAEGKEEVGTFITLWEYYSERLDRIMIWLGGGGDIRSDISQRDVAISYYNSTLLPQVNSLNRFIQSWVEERSQLAQQSYMEASQSQERLFFAMLGFMGGALVLIINLSVMLPRSIRIPLSILANRLNRLAQGDLTGDKLIVSSNDEIGQLSHSFNEMNDSLEKLIREVYESAEQVSATAQQLTNHTREISSVTEEVTLSIQHIASGAEAQVSGAEKSADGMSQISSGIGTISQTVTEVEQSARNMADRAEQGDGSIEKISQQMSMIGHSVQNAAKVIEALTKSAAQISQISAAISDISDQTNLLALNASIEAARAGEYGRGFAVVANEVKKLADQSARSAEEVTRLITHMQENTDQVVREMNKVTEDFQAGQSIVEMAREQFSNILNAARYVSQQVEDISRATQEIATNSTHVVERIKETEHIAKEASSNIQNVSASSEEQLAFMQEIQSSADALSEMATNLYQLLGRFRTS</sequence>
<evidence type="ECO:0000259" key="8">
    <source>
        <dbReference type="PROSITE" id="PS50111"/>
    </source>
</evidence>
<dbReference type="InterPro" id="IPR004089">
    <property type="entry name" value="MCPsignal_dom"/>
</dbReference>
<dbReference type="SMART" id="SM00304">
    <property type="entry name" value="HAMP"/>
    <property type="match status" value="1"/>
</dbReference>
<accession>A0ABU0CQQ1</accession>
<dbReference type="Pfam" id="PF12729">
    <property type="entry name" value="4HB_MCP_1"/>
    <property type="match status" value="1"/>
</dbReference>
<keyword evidence="4 6" id="KW-0807">Transducer</keyword>
<reference evidence="10 11" key="1">
    <citation type="submission" date="2023-07" db="EMBL/GenBank/DDBJ databases">
        <title>Genomic Encyclopedia of Type Strains, Phase IV (KMG-IV): sequencing the most valuable type-strain genomes for metagenomic binning, comparative biology and taxonomic classification.</title>
        <authorList>
            <person name="Goeker M."/>
        </authorList>
    </citation>
    <scope>NUCLEOTIDE SEQUENCE [LARGE SCALE GENOMIC DNA]</scope>
    <source>
        <strain evidence="10 11">DSM 17740</strain>
    </source>
</reference>
<evidence type="ECO:0000256" key="2">
    <source>
        <dbReference type="ARBA" id="ARBA00022475"/>
    </source>
</evidence>
<keyword evidence="3 7" id="KW-0472">Membrane</keyword>
<keyword evidence="7" id="KW-1133">Transmembrane helix</keyword>
<dbReference type="InterPro" id="IPR004090">
    <property type="entry name" value="Chemotax_Me-accpt_rcpt"/>
</dbReference>
<dbReference type="InterPro" id="IPR003660">
    <property type="entry name" value="HAMP_dom"/>
</dbReference>
<dbReference type="EMBL" id="JAUSUQ010000002">
    <property type="protein sequence ID" value="MDQ0337830.1"/>
    <property type="molecule type" value="Genomic_DNA"/>
</dbReference>
<evidence type="ECO:0000256" key="7">
    <source>
        <dbReference type="SAM" id="Phobius"/>
    </source>
</evidence>
<dbReference type="Gene3D" id="6.10.340.10">
    <property type="match status" value="1"/>
</dbReference>
<dbReference type="PRINTS" id="PR00260">
    <property type="entry name" value="CHEMTRNSDUCR"/>
</dbReference>
<dbReference type="CDD" id="cd06225">
    <property type="entry name" value="HAMP"/>
    <property type="match status" value="1"/>
</dbReference>
<dbReference type="SMART" id="SM00283">
    <property type="entry name" value="MA"/>
    <property type="match status" value="1"/>
</dbReference>
<dbReference type="CDD" id="cd11386">
    <property type="entry name" value="MCP_signal"/>
    <property type="match status" value="1"/>
</dbReference>
<keyword evidence="2" id="KW-1003">Cell membrane</keyword>
<dbReference type="InterPro" id="IPR024478">
    <property type="entry name" value="HlyB_4HB_MCP"/>
</dbReference>
<dbReference type="PANTHER" id="PTHR32089">
    <property type="entry name" value="METHYL-ACCEPTING CHEMOTAXIS PROTEIN MCPB"/>
    <property type="match status" value="1"/>
</dbReference>
<dbReference type="Pfam" id="PF00672">
    <property type="entry name" value="HAMP"/>
    <property type="match status" value="1"/>
</dbReference>
<dbReference type="SUPFAM" id="SSF58104">
    <property type="entry name" value="Methyl-accepting chemotaxis protein (MCP) signaling domain"/>
    <property type="match status" value="1"/>
</dbReference>
<evidence type="ECO:0000313" key="10">
    <source>
        <dbReference type="EMBL" id="MDQ0337830.1"/>
    </source>
</evidence>
<evidence type="ECO:0000256" key="6">
    <source>
        <dbReference type="PROSITE-ProRule" id="PRU00284"/>
    </source>
</evidence>
<dbReference type="Gene3D" id="1.10.287.950">
    <property type="entry name" value="Methyl-accepting chemotaxis protein"/>
    <property type="match status" value="1"/>
</dbReference>
<name>A0ABU0CQQ1_9BACI</name>
<dbReference type="PROSITE" id="PS50885">
    <property type="entry name" value="HAMP"/>
    <property type="match status" value="1"/>
</dbReference>
<evidence type="ECO:0000256" key="1">
    <source>
        <dbReference type="ARBA" id="ARBA00004236"/>
    </source>
</evidence>